<dbReference type="AlphaFoldDB" id="A0A0F9VCZ4"/>
<protein>
    <submittedName>
        <fullName evidence="1">Uncharacterized protein</fullName>
    </submittedName>
</protein>
<sequence length="130" mass="14296">MRNEPTCECIVDGCKNRISALDDQFWCGEHGGETMYEMTDRKGLVAAQKALRQEQHGTKEVQGTPIDENKPMTVSEMISVVAYEQGTDVLGGTEEVEIPDPAPTNLTTILTTTASVTITKPREANRLKAR</sequence>
<gene>
    <name evidence="1" type="ORF">LCGC14_0499050</name>
</gene>
<organism evidence="1">
    <name type="scientific">marine sediment metagenome</name>
    <dbReference type="NCBI Taxonomy" id="412755"/>
    <lineage>
        <taxon>unclassified sequences</taxon>
        <taxon>metagenomes</taxon>
        <taxon>ecological metagenomes</taxon>
    </lineage>
</organism>
<evidence type="ECO:0000313" key="1">
    <source>
        <dbReference type="EMBL" id="KKN63678.1"/>
    </source>
</evidence>
<accession>A0A0F9VCZ4</accession>
<dbReference type="EMBL" id="LAZR01000582">
    <property type="protein sequence ID" value="KKN63678.1"/>
    <property type="molecule type" value="Genomic_DNA"/>
</dbReference>
<comment type="caution">
    <text evidence="1">The sequence shown here is derived from an EMBL/GenBank/DDBJ whole genome shotgun (WGS) entry which is preliminary data.</text>
</comment>
<proteinExistence type="predicted"/>
<reference evidence="1" key="1">
    <citation type="journal article" date="2015" name="Nature">
        <title>Complex archaea that bridge the gap between prokaryotes and eukaryotes.</title>
        <authorList>
            <person name="Spang A."/>
            <person name="Saw J.H."/>
            <person name="Jorgensen S.L."/>
            <person name="Zaremba-Niedzwiedzka K."/>
            <person name="Martijn J."/>
            <person name="Lind A.E."/>
            <person name="van Eijk R."/>
            <person name="Schleper C."/>
            <person name="Guy L."/>
            <person name="Ettema T.J."/>
        </authorList>
    </citation>
    <scope>NUCLEOTIDE SEQUENCE</scope>
</reference>
<name>A0A0F9VCZ4_9ZZZZ</name>